<dbReference type="EMBL" id="CM000781">
    <property type="protein sequence ID" value="AQK68759.1"/>
    <property type="molecule type" value="Genomic_DNA"/>
</dbReference>
<name>A0A1D6H1K3_MAIZE</name>
<keyword evidence="8" id="KW-0472">Membrane</keyword>
<dbReference type="InParanoid" id="A0A1D6H1K3"/>
<comment type="catalytic activity">
    <reaction evidence="1">
        <text>S-ubiquitinyl-[E2 ubiquitin-conjugating enzyme]-L-cysteine + [acceptor protein]-L-lysine = [E2 ubiquitin-conjugating enzyme]-L-cysteine + N(6)-ubiquitinyl-[acceptor protein]-L-lysine.</text>
        <dbReference type="EC" id="2.3.2.27"/>
    </reaction>
</comment>
<dbReference type="KEGG" id="zma:103628322"/>
<evidence type="ECO:0000256" key="1">
    <source>
        <dbReference type="ARBA" id="ARBA00000900"/>
    </source>
</evidence>
<dbReference type="EC" id="2.3.2.27" evidence="2"/>
<dbReference type="SMART" id="SM00184">
    <property type="entry name" value="RING"/>
    <property type="match status" value="1"/>
</dbReference>
<dbReference type="STRING" id="4577.A0A1D6H1K3"/>
<dbReference type="PANTHER" id="PTHR14155:SF490">
    <property type="entry name" value="RING-TYPE DOMAIN-CONTAINING PROTEIN"/>
    <property type="match status" value="1"/>
</dbReference>
<comment type="similarity">
    <text evidence="6">Belongs to the RING-type zinc finger family. ATL subfamily.</text>
</comment>
<keyword evidence="4" id="KW-0863">Zinc-finger</keyword>
<feature type="compositionally biased region" description="Basic and acidic residues" evidence="7">
    <location>
        <begin position="235"/>
        <end position="247"/>
    </location>
</feature>
<keyword evidence="8" id="KW-1133">Transmembrane helix</keyword>
<dbReference type="OrthoDB" id="8062037at2759"/>
<dbReference type="PANTHER" id="PTHR14155">
    <property type="entry name" value="RING FINGER DOMAIN-CONTAINING"/>
    <property type="match status" value="1"/>
</dbReference>
<dbReference type="InterPro" id="IPR001841">
    <property type="entry name" value="Znf_RING"/>
</dbReference>
<dbReference type="OMA" id="VGTHACC"/>
<dbReference type="PROSITE" id="PS51257">
    <property type="entry name" value="PROKAR_LIPOPROTEIN"/>
    <property type="match status" value="1"/>
</dbReference>
<dbReference type="Gene3D" id="3.30.40.10">
    <property type="entry name" value="Zinc/RING finger domain, C3HC4 (zinc finger)"/>
    <property type="match status" value="1"/>
</dbReference>
<keyword evidence="8" id="KW-0812">Transmembrane</keyword>
<evidence type="ECO:0000313" key="10">
    <source>
        <dbReference type="EMBL" id="AQK68759.1"/>
    </source>
</evidence>
<dbReference type="PaxDb" id="4577-GRMZM2G433908_P01"/>
<dbReference type="GO" id="GO:0008270">
    <property type="term" value="F:zinc ion binding"/>
    <property type="evidence" value="ECO:0007669"/>
    <property type="project" value="UniProtKB-KW"/>
</dbReference>
<evidence type="ECO:0000256" key="4">
    <source>
        <dbReference type="ARBA" id="ARBA00022771"/>
    </source>
</evidence>
<evidence type="ECO:0000256" key="2">
    <source>
        <dbReference type="ARBA" id="ARBA00012483"/>
    </source>
</evidence>
<evidence type="ECO:0000256" key="8">
    <source>
        <dbReference type="SAM" id="Phobius"/>
    </source>
</evidence>
<dbReference type="InterPro" id="IPR013083">
    <property type="entry name" value="Znf_RING/FYVE/PHD"/>
</dbReference>
<accession>A0A1D6H1K3</accession>
<dbReference type="Pfam" id="PF13639">
    <property type="entry name" value="zf-RING_2"/>
    <property type="match status" value="1"/>
</dbReference>
<keyword evidence="5" id="KW-0862">Zinc</keyword>
<sequence length="247" mass="26059">MPSRRPSSSSPSPLPLSAGTAAVQVPGGAASCLPADQSCLTVSVSVGAPYSSRRRHDTATDAAVGTTHACCTAASYITVLGISFGSLLAILLVMCAIRWYLVRRSASRDATAAAELEKKRSKGLGADAIAALPEFVYQKEKDANDGEEEEERELECAVCLGAMVHGDAALRLPPCMHVFHRGCVDVWLREHSTCPVCRAEVVVRPAASEGCGQKGQEGGPSRASMSMAWTSQGRLVDDAERDLEAQL</sequence>
<gene>
    <name evidence="10" type="ORF">ZEAMMB73_Zm00001d015386</name>
</gene>
<feature type="domain" description="RING-type" evidence="9">
    <location>
        <begin position="156"/>
        <end position="198"/>
    </location>
</feature>
<protein>
    <recommendedName>
        <fullName evidence="2">RING-type E3 ubiquitin transferase</fullName>
        <ecNumber evidence="2">2.3.2.27</ecNumber>
    </recommendedName>
</protein>
<proteinExistence type="inferred from homology"/>
<feature type="compositionally biased region" description="Polar residues" evidence="7">
    <location>
        <begin position="223"/>
        <end position="233"/>
    </location>
</feature>
<dbReference type="PROSITE" id="PS50089">
    <property type="entry name" value="ZF_RING_2"/>
    <property type="match status" value="1"/>
</dbReference>
<feature type="transmembrane region" description="Helical" evidence="8">
    <location>
        <begin position="76"/>
        <end position="101"/>
    </location>
</feature>
<dbReference type="SMR" id="A0A1D6H1K3"/>
<evidence type="ECO:0000256" key="5">
    <source>
        <dbReference type="ARBA" id="ARBA00022833"/>
    </source>
</evidence>
<reference evidence="10" key="1">
    <citation type="submission" date="2015-12" db="EMBL/GenBank/DDBJ databases">
        <title>Update maize B73 reference genome by single molecule sequencing technologies.</title>
        <authorList>
            <consortium name="Maize Genome Sequencing Project"/>
            <person name="Ware D."/>
        </authorList>
    </citation>
    <scope>NUCLEOTIDE SEQUENCE</scope>
    <source>
        <tissue evidence="10">Seedling</tissue>
    </source>
</reference>
<dbReference type="InterPro" id="IPR053238">
    <property type="entry name" value="RING-H2_zinc_finger"/>
</dbReference>
<evidence type="ECO:0000256" key="7">
    <source>
        <dbReference type="SAM" id="MobiDB-lite"/>
    </source>
</evidence>
<keyword evidence="3" id="KW-0479">Metal-binding</keyword>
<organism evidence="10">
    <name type="scientific">Zea mays</name>
    <name type="common">Maize</name>
    <dbReference type="NCBI Taxonomy" id="4577"/>
    <lineage>
        <taxon>Eukaryota</taxon>
        <taxon>Viridiplantae</taxon>
        <taxon>Streptophyta</taxon>
        <taxon>Embryophyta</taxon>
        <taxon>Tracheophyta</taxon>
        <taxon>Spermatophyta</taxon>
        <taxon>Magnoliopsida</taxon>
        <taxon>Liliopsida</taxon>
        <taxon>Poales</taxon>
        <taxon>Poaceae</taxon>
        <taxon>PACMAD clade</taxon>
        <taxon>Panicoideae</taxon>
        <taxon>Andropogonodae</taxon>
        <taxon>Andropogoneae</taxon>
        <taxon>Tripsacinae</taxon>
        <taxon>Zea</taxon>
    </lineage>
</organism>
<dbReference type="GO" id="GO:0061630">
    <property type="term" value="F:ubiquitin protein ligase activity"/>
    <property type="evidence" value="ECO:0007669"/>
    <property type="project" value="UniProtKB-EC"/>
</dbReference>
<dbReference type="eggNOG" id="KOG0800">
    <property type="taxonomic scope" value="Eukaryota"/>
</dbReference>
<feature type="region of interest" description="Disordered" evidence="7">
    <location>
        <begin position="208"/>
        <end position="247"/>
    </location>
</feature>
<dbReference type="FunFam" id="3.30.40.10:FF:000984">
    <property type="entry name" value="Putative RING zinc finger domain superfamily protein"/>
    <property type="match status" value="1"/>
</dbReference>
<evidence type="ECO:0000256" key="6">
    <source>
        <dbReference type="ARBA" id="ARBA00024209"/>
    </source>
</evidence>
<evidence type="ECO:0000256" key="3">
    <source>
        <dbReference type="ARBA" id="ARBA00022723"/>
    </source>
</evidence>
<dbReference type="AlphaFoldDB" id="A0A1D6H1K3"/>
<evidence type="ECO:0000259" key="9">
    <source>
        <dbReference type="PROSITE" id="PS50089"/>
    </source>
</evidence>
<dbReference type="SUPFAM" id="SSF57850">
    <property type="entry name" value="RING/U-box"/>
    <property type="match status" value="1"/>
</dbReference>